<evidence type="ECO:0000313" key="2">
    <source>
        <dbReference type="Proteomes" id="UP000499080"/>
    </source>
</evidence>
<dbReference type="EMBL" id="BGPR01000073">
    <property type="protein sequence ID" value="GBL90614.1"/>
    <property type="molecule type" value="Genomic_DNA"/>
</dbReference>
<keyword evidence="2" id="KW-1185">Reference proteome</keyword>
<gene>
    <name evidence="1" type="ORF">AVEN_219290_1</name>
</gene>
<dbReference type="Proteomes" id="UP000499080">
    <property type="component" value="Unassembled WGS sequence"/>
</dbReference>
<dbReference type="AlphaFoldDB" id="A0A4Y2BHK0"/>
<organism evidence="1 2">
    <name type="scientific">Araneus ventricosus</name>
    <name type="common">Orbweaver spider</name>
    <name type="synonym">Epeira ventricosa</name>
    <dbReference type="NCBI Taxonomy" id="182803"/>
    <lineage>
        <taxon>Eukaryota</taxon>
        <taxon>Metazoa</taxon>
        <taxon>Ecdysozoa</taxon>
        <taxon>Arthropoda</taxon>
        <taxon>Chelicerata</taxon>
        <taxon>Arachnida</taxon>
        <taxon>Araneae</taxon>
        <taxon>Araneomorphae</taxon>
        <taxon>Entelegynae</taxon>
        <taxon>Araneoidea</taxon>
        <taxon>Araneidae</taxon>
        <taxon>Araneus</taxon>
    </lineage>
</organism>
<protein>
    <submittedName>
        <fullName evidence="1">Uncharacterized protein</fullName>
    </submittedName>
</protein>
<accession>A0A4Y2BHK0</accession>
<evidence type="ECO:0000313" key="1">
    <source>
        <dbReference type="EMBL" id="GBL90614.1"/>
    </source>
</evidence>
<name>A0A4Y2BHK0_ARAVE</name>
<proteinExistence type="predicted"/>
<comment type="caution">
    <text evidence="1">The sequence shown here is derived from an EMBL/GenBank/DDBJ whole genome shotgun (WGS) entry which is preliminary data.</text>
</comment>
<sequence length="92" mass="10639">MAVMKVEQHSFPLKRSGFPYNAFFNVLIAESRLRGWRVMDSRPSSTEDPVKIPCGETSSRLVQSESFQRGQVRSCYLTRVQNYETRPKIVLI</sequence>
<reference evidence="1 2" key="1">
    <citation type="journal article" date="2019" name="Sci. Rep.">
        <title>Orb-weaving spider Araneus ventricosus genome elucidates the spidroin gene catalogue.</title>
        <authorList>
            <person name="Kono N."/>
            <person name="Nakamura H."/>
            <person name="Ohtoshi R."/>
            <person name="Moran D.A.P."/>
            <person name="Shinohara A."/>
            <person name="Yoshida Y."/>
            <person name="Fujiwara M."/>
            <person name="Mori M."/>
            <person name="Tomita M."/>
            <person name="Arakawa K."/>
        </authorList>
    </citation>
    <scope>NUCLEOTIDE SEQUENCE [LARGE SCALE GENOMIC DNA]</scope>
</reference>